<feature type="region of interest" description="Disordered" evidence="1">
    <location>
        <begin position="109"/>
        <end position="229"/>
    </location>
</feature>
<dbReference type="Gene3D" id="2.20.70.10">
    <property type="match status" value="1"/>
</dbReference>
<keyword evidence="4" id="KW-1185">Reference proteome</keyword>
<dbReference type="PROSITE" id="PS50020">
    <property type="entry name" value="WW_DOMAIN_2"/>
    <property type="match status" value="1"/>
</dbReference>
<feature type="non-terminal residue" evidence="3">
    <location>
        <position position="1"/>
    </location>
</feature>
<feature type="region of interest" description="Disordered" evidence="1">
    <location>
        <begin position="1"/>
        <end position="93"/>
    </location>
</feature>
<evidence type="ECO:0000313" key="3">
    <source>
        <dbReference type="EMBL" id="KAF2087569.1"/>
    </source>
</evidence>
<dbReference type="InterPro" id="IPR001202">
    <property type="entry name" value="WW_dom"/>
</dbReference>
<evidence type="ECO:0000256" key="1">
    <source>
        <dbReference type="SAM" id="MobiDB-lite"/>
    </source>
</evidence>
<name>A0A9P4LXF0_9PEZI</name>
<feature type="compositionally biased region" description="Basic and acidic residues" evidence="1">
    <location>
        <begin position="173"/>
        <end position="186"/>
    </location>
</feature>
<feature type="non-terminal residue" evidence="3">
    <location>
        <position position="283"/>
    </location>
</feature>
<dbReference type="PROSITE" id="PS01159">
    <property type="entry name" value="WW_DOMAIN_1"/>
    <property type="match status" value="1"/>
</dbReference>
<feature type="compositionally biased region" description="Basic and acidic residues" evidence="1">
    <location>
        <begin position="217"/>
        <end position="226"/>
    </location>
</feature>
<evidence type="ECO:0000259" key="2">
    <source>
        <dbReference type="PROSITE" id="PS50020"/>
    </source>
</evidence>
<dbReference type="SUPFAM" id="SSF51045">
    <property type="entry name" value="WW domain"/>
    <property type="match status" value="1"/>
</dbReference>
<dbReference type="AlphaFoldDB" id="A0A9P4LXF0"/>
<feature type="domain" description="WW" evidence="2">
    <location>
        <begin position="82"/>
        <end position="116"/>
    </location>
</feature>
<dbReference type="Proteomes" id="UP000799776">
    <property type="component" value="Unassembled WGS sequence"/>
</dbReference>
<feature type="compositionally biased region" description="Pro residues" evidence="1">
    <location>
        <begin position="44"/>
        <end position="58"/>
    </location>
</feature>
<sequence>PSPEEEQPVDQQPVDHSPRKTSSPPPSAPSGDNKNKRKRSPSPSEQPPLPSENVPPLPTEEISEDPPLPDEEPPTTDEAAAGQEDDGWDPVWEPSCQRFYFYNRFTGMTTWENPRVPSDANAPSSSAVPPPPGLSSDPLASARDTSEPPAKRVHGGYDPRIHGDYDPNADYALEAKREQEEAERHAQNPYGDPAAAYAAQGTFNRFTGRFQAPDINPDNHNDENKSRRQMNAFFDVNAAANSHNGRSLKADRSNQKYSKKEIKAFIEKKKAKKEEKRRAWLRD</sequence>
<organism evidence="3 4">
    <name type="scientific">Saccharata proteae CBS 121410</name>
    <dbReference type="NCBI Taxonomy" id="1314787"/>
    <lineage>
        <taxon>Eukaryota</taxon>
        <taxon>Fungi</taxon>
        <taxon>Dikarya</taxon>
        <taxon>Ascomycota</taxon>
        <taxon>Pezizomycotina</taxon>
        <taxon>Dothideomycetes</taxon>
        <taxon>Dothideomycetes incertae sedis</taxon>
        <taxon>Botryosphaeriales</taxon>
        <taxon>Saccharataceae</taxon>
        <taxon>Saccharata</taxon>
    </lineage>
</organism>
<comment type="caution">
    <text evidence="3">The sequence shown here is derived from an EMBL/GenBank/DDBJ whole genome shotgun (WGS) entry which is preliminary data.</text>
</comment>
<feature type="compositionally biased region" description="Basic and acidic residues" evidence="1">
    <location>
        <begin position="144"/>
        <end position="165"/>
    </location>
</feature>
<proteinExistence type="predicted"/>
<evidence type="ECO:0000313" key="4">
    <source>
        <dbReference type="Proteomes" id="UP000799776"/>
    </source>
</evidence>
<protein>
    <recommendedName>
        <fullName evidence="2">WW domain-containing protein</fullName>
    </recommendedName>
</protein>
<feature type="compositionally biased region" description="Acidic residues" evidence="1">
    <location>
        <begin position="61"/>
        <end position="75"/>
    </location>
</feature>
<accession>A0A9P4LXF0</accession>
<dbReference type="InterPro" id="IPR036020">
    <property type="entry name" value="WW_dom_sf"/>
</dbReference>
<reference evidence="3" key="1">
    <citation type="journal article" date="2020" name="Stud. Mycol.">
        <title>101 Dothideomycetes genomes: a test case for predicting lifestyles and emergence of pathogens.</title>
        <authorList>
            <person name="Haridas S."/>
            <person name="Albert R."/>
            <person name="Binder M."/>
            <person name="Bloem J."/>
            <person name="Labutti K."/>
            <person name="Salamov A."/>
            <person name="Andreopoulos B."/>
            <person name="Baker S."/>
            <person name="Barry K."/>
            <person name="Bills G."/>
            <person name="Bluhm B."/>
            <person name="Cannon C."/>
            <person name="Castanera R."/>
            <person name="Culley D."/>
            <person name="Daum C."/>
            <person name="Ezra D."/>
            <person name="Gonzalez J."/>
            <person name="Henrissat B."/>
            <person name="Kuo A."/>
            <person name="Liang C."/>
            <person name="Lipzen A."/>
            <person name="Lutzoni F."/>
            <person name="Magnuson J."/>
            <person name="Mondo S."/>
            <person name="Nolan M."/>
            <person name="Ohm R."/>
            <person name="Pangilinan J."/>
            <person name="Park H.-J."/>
            <person name="Ramirez L."/>
            <person name="Alfaro M."/>
            <person name="Sun H."/>
            <person name="Tritt A."/>
            <person name="Yoshinaga Y."/>
            <person name="Zwiers L.-H."/>
            <person name="Turgeon B."/>
            <person name="Goodwin S."/>
            <person name="Spatafora J."/>
            <person name="Crous P."/>
            <person name="Grigoriev I."/>
        </authorList>
    </citation>
    <scope>NUCLEOTIDE SEQUENCE</scope>
    <source>
        <strain evidence="3">CBS 121410</strain>
    </source>
</reference>
<gene>
    <name evidence="3" type="ORF">K490DRAFT_21154</name>
</gene>
<feature type="compositionally biased region" description="Low complexity" evidence="1">
    <location>
        <begin position="117"/>
        <end position="127"/>
    </location>
</feature>
<dbReference type="EMBL" id="ML978719">
    <property type="protein sequence ID" value="KAF2087569.1"/>
    <property type="molecule type" value="Genomic_DNA"/>
</dbReference>
<dbReference type="OrthoDB" id="2444812at2759"/>